<evidence type="ECO:0000256" key="1">
    <source>
        <dbReference type="ARBA" id="ARBA00023125"/>
    </source>
</evidence>
<evidence type="ECO:0000313" key="3">
    <source>
        <dbReference type="EMBL" id="MEK0173208.1"/>
    </source>
</evidence>
<dbReference type="Pfam" id="PF00376">
    <property type="entry name" value="MerR"/>
    <property type="match status" value="1"/>
</dbReference>
<keyword evidence="4" id="KW-1185">Reference proteome</keyword>
<accession>A0ABU8YFB9</accession>
<evidence type="ECO:0000259" key="2">
    <source>
        <dbReference type="PROSITE" id="PS50937"/>
    </source>
</evidence>
<organism evidence="3 4">
    <name type="scientific">Curtobacterium citreum</name>
    <dbReference type="NCBI Taxonomy" id="2036"/>
    <lineage>
        <taxon>Bacteria</taxon>
        <taxon>Bacillati</taxon>
        <taxon>Actinomycetota</taxon>
        <taxon>Actinomycetes</taxon>
        <taxon>Micrococcales</taxon>
        <taxon>Microbacteriaceae</taxon>
        <taxon>Curtobacterium</taxon>
    </lineage>
</organism>
<dbReference type="InterPro" id="IPR000551">
    <property type="entry name" value="MerR-type_HTH_dom"/>
</dbReference>
<gene>
    <name evidence="3" type="ORF">WMN62_17165</name>
</gene>
<dbReference type="PRINTS" id="PR00040">
    <property type="entry name" value="HTHMERR"/>
</dbReference>
<evidence type="ECO:0000313" key="4">
    <source>
        <dbReference type="Proteomes" id="UP001370299"/>
    </source>
</evidence>
<comment type="caution">
    <text evidence="3">The sequence shown here is derived from an EMBL/GenBank/DDBJ whole genome shotgun (WGS) entry which is preliminary data.</text>
</comment>
<dbReference type="EMBL" id="JBBLYY010000078">
    <property type="protein sequence ID" value="MEK0173208.1"/>
    <property type="molecule type" value="Genomic_DNA"/>
</dbReference>
<dbReference type="CDD" id="cd01282">
    <property type="entry name" value="HTH_MerR-like_sg3"/>
    <property type="match status" value="1"/>
</dbReference>
<dbReference type="PROSITE" id="PS50937">
    <property type="entry name" value="HTH_MERR_2"/>
    <property type="match status" value="1"/>
</dbReference>
<dbReference type="InterPro" id="IPR047057">
    <property type="entry name" value="MerR_fam"/>
</dbReference>
<dbReference type="InterPro" id="IPR009061">
    <property type="entry name" value="DNA-bd_dom_put_sf"/>
</dbReference>
<dbReference type="SMART" id="SM00422">
    <property type="entry name" value="HTH_MERR"/>
    <property type="match status" value="1"/>
</dbReference>
<dbReference type="PANTHER" id="PTHR30204">
    <property type="entry name" value="REDOX-CYCLING DRUG-SENSING TRANSCRIPTIONAL ACTIVATOR SOXR"/>
    <property type="match status" value="1"/>
</dbReference>
<dbReference type="Proteomes" id="UP001370299">
    <property type="component" value="Unassembled WGS sequence"/>
</dbReference>
<dbReference type="PANTHER" id="PTHR30204:SF93">
    <property type="entry name" value="HTH MERR-TYPE DOMAIN-CONTAINING PROTEIN"/>
    <property type="match status" value="1"/>
</dbReference>
<proteinExistence type="predicted"/>
<dbReference type="Gene3D" id="1.10.1660.10">
    <property type="match status" value="1"/>
</dbReference>
<dbReference type="SUPFAM" id="SSF46955">
    <property type="entry name" value="Putative DNA-binding domain"/>
    <property type="match status" value="1"/>
</dbReference>
<keyword evidence="1" id="KW-0238">DNA-binding</keyword>
<name>A0ABU8YFB9_9MICO</name>
<protein>
    <submittedName>
        <fullName evidence="3">MerR family transcriptional regulator</fullName>
    </submittedName>
</protein>
<feature type="domain" description="HTH merR-type" evidence="2">
    <location>
        <begin position="1"/>
        <end position="68"/>
    </location>
</feature>
<reference evidence="3 4" key="1">
    <citation type="submission" date="2024-03" db="EMBL/GenBank/DDBJ databases">
        <title>Whole genomes of four grape xylem sap localized bacterial endophytes.</title>
        <authorList>
            <person name="Kumar G."/>
            <person name="Savka M.A."/>
        </authorList>
    </citation>
    <scope>NUCLEOTIDE SEQUENCE [LARGE SCALE GENOMIC DNA]</scope>
    <source>
        <strain evidence="3 4">RIT_GXS8</strain>
    </source>
</reference>
<dbReference type="RefSeq" id="WP_123313571.1">
    <property type="nucleotide sequence ID" value="NZ_JBBKAP010000021.1"/>
</dbReference>
<sequence>MRIGELSKRTGVPSRMLRYYEEQGLITPRRLDNGYREYDEYLIDRVGKIKGLIDAGIPTRIVSDILPCLGQPQTIVVENAEPGLFALLETERDRMTEKIDFLVHNRDAITSYLRALELAGIQSPETRAS</sequence>